<evidence type="ECO:0000313" key="2">
    <source>
        <dbReference type="Proteomes" id="UP001364472"/>
    </source>
</evidence>
<name>A0AAW9R899_9GAMM</name>
<dbReference type="PIRSF" id="PIRSF028451">
    <property type="entry name" value="UCP028451"/>
    <property type="match status" value="1"/>
</dbReference>
<evidence type="ECO:0000313" key="1">
    <source>
        <dbReference type="EMBL" id="MEJ1250093.1"/>
    </source>
</evidence>
<dbReference type="AlphaFoldDB" id="A0AAW9R899"/>
<dbReference type="NCBIfam" id="TIGR02453">
    <property type="entry name" value="TIGR02453 family protein"/>
    <property type="match status" value="1"/>
</dbReference>
<dbReference type="Pfam" id="PF09365">
    <property type="entry name" value="DUF2461"/>
    <property type="match status" value="1"/>
</dbReference>
<comment type="caution">
    <text evidence="1">The sequence shown here is derived from an EMBL/GenBank/DDBJ whole genome shotgun (WGS) entry which is preliminary data.</text>
</comment>
<dbReference type="PANTHER" id="PTHR36452:SF1">
    <property type="entry name" value="DUF2461 DOMAIN-CONTAINING PROTEIN"/>
    <property type="match status" value="1"/>
</dbReference>
<dbReference type="InterPro" id="IPR015996">
    <property type="entry name" value="UCP028451"/>
</dbReference>
<dbReference type="Proteomes" id="UP001364472">
    <property type="component" value="Unassembled WGS sequence"/>
</dbReference>
<dbReference type="EMBL" id="JBBDHC010000015">
    <property type="protein sequence ID" value="MEJ1250093.1"/>
    <property type="molecule type" value="Genomic_DNA"/>
</dbReference>
<keyword evidence="2" id="KW-1185">Reference proteome</keyword>
<sequence length="241" mass="27345">MSPRTDTSGVHAAADDYFSNRSLRFLHRLAANNTKPWFQAHRADYEAHVREPFLRLVGDLQPALAAISPHYRADPRKQGGSLFRIHRDARYSRDKSPYKTWQGARFFHERRREVASPSFYVQLQPGGSFVGAGIWQPEPEVQRRIRQFIFDNPAGWQTAIGAPRVRASFVLEREGSMVRAPRGYPADSPLIEDLKLRSWTLWRPLDDATVVGPGLRAALEADFATLAPLVDYLCAALDLDF</sequence>
<accession>A0AAW9R899</accession>
<protein>
    <submittedName>
        <fullName evidence="1">DUF2461 domain-containing protein</fullName>
    </submittedName>
</protein>
<gene>
    <name evidence="1" type="ORF">WB794_10475</name>
</gene>
<reference evidence="1 2" key="1">
    <citation type="journal article" date="2016" name="Antonie Van Leeuwenhoek">
        <title>Denitratimonas tolerans gen. nov., sp. nov., a denitrifying bacterium isolated from a bioreactor for tannery wastewater treatment.</title>
        <authorList>
            <person name="Han S.I."/>
            <person name="Kim J.O."/>
            <person name="Lee Y.R."/>
            <person name="Ekpeghere K.I."/>
            <person name="Koh S.C."/>
            <person name="Whang K.S."/>
        </authorList>
    </citation>
    <scope>NUCLEOTIDE SEQUENCE [LARGE SCALE GENOMIC DNA]</scope>
    <source>
        <strain evidence="1 2">KACC 17565</strain>
    </source>
</reference>
<dbReference type="InterPro" id="IPR012808">
    <property type="entry name" value="CHP02453"/>
</dbReference>
<dbReference type="PANTHER" id="PTHR36452">
    <property type="entry name" value="CHROMOSOME 12, WHOLE GENOME SHOTGUN SEQUENCE"/>
    <property type="match status" value="1"/>
</dbReference>
<dbReference type="RefSeq" id="WP_337335796.1">
    <property type="nucleotide sequence ID" value="NZ_JBBDHC010000015.1"/>
</dbReference>
<proteinExistence type="predicted"/>
<organism evidence="1 2">
    <name type="scientific">Denitratimonas tolerans</name>
    <dbReference type="NCBI Taxonomy" id="1338420"/>
    <lineage>
        <taxon>Bacteria</taxon>
        <taxon>Pseudomonadati</taxon>
        <taxon>Pseudomonadota</taxon>
        <taxon>Gammaproteobacteria</taxon>
        <taxon>Lysobacterales</taxon>
        <taxon>Lysobacteraceae</taxon>
        <taxon>Denitratimonas</taxon>
    </lineage>
</organism>